<evidence type="ECO:0000313" key="11">
    <source>
        <dbReference type="EMBL" id="RCV13216.1"/>
    </source>
</evidence>
<dbReference type="Pfam" id="PF01529">
    <property type="entry name" value="DHHC"/>
    <property type="match status" value="1"/>
</dbReference>
<dbReference type="GO" id="GO:0016020">
    <property type="term" value="C:membrane"/>
    <property type="evidence" value="ECO:0007669"/>
    <property type="project" value="UniProtKB-SubCell"/>
</dbReference>
<evidence type="ECO:0000259" key="10">
    <source>
        <dbReference type="Pfam" id="PF01529"/>
    </source>
</evidence>
<accession>A0A368Q5B8</accession>
<evidence type="ECO:0000256" key="1">
    <source>
        <dbReference type="ARBA" id="ARBA00004141"/>
    </source>
</evidence>
<dbReference type="EC" id="2.3.1.225" evidence="8"/>
<name>A0A368Q5B8_SETIT</name>
<dbReference type="OrthoDB" id="4096362at2759"/>
<feature type="region of interest" description="Disordered" evidence="9">
    <location>
        <begin position="305"/>
        <end position="330"/>
    </location>
</feature>
<keyword evidence="5" id="KW-1133">Transmembrane helix</keyword>
<gene>
    <name evidence="11" type="ORF">SETIT_2G330000v2</name>
</gene>
<evidence type="ECO:0000256" key="5">
    <source>
        <dbReference type="ARBA" id="ARBA00022989"/>
    </source>
</evidence>
<dbReference type="PROSITE" id="PS50216">
    <property type="entry name" value="DHHC"/>
    <property type="match status" value="1"/>
</dbReference>
<evidence type="ECO:0000256" key="9">
    <source>
        <dbReference type="SAM" id="MobiDB-lite"/>
    </source>
</evidence>
<dbReference type="AlphaFoldDB" id="A0A368Q5B8"/>
<dbReference type="PANTHER" id="PTHR22883:SF57">
    <property type="entry name" value="S-ACYLTRANSFERASE"/>
    <property type="match status" value="1"/>
</dbReference>
<comment type="domain">
    <text evidence="8">The DHHC domain is required for palmitoyltransferase activity.</text>
</comment>
<reference evidence="11" key="2">
    <citation type="submission" date="2015-07" db="EMBL/GenBank/DDBJ databases">
        <authorList>
            <person name="Noorani M."/>
        </authorList>
    </citation>
    <scope>NUCLEOTIDE SEQUENCE</scope>
    <source>
        <strain evidence="11">Yugu1</strain>
    </source>
</reference>
<reference evidence="11" key="1">
    <citation type="journal article" date="2012" name="Nat. Biotechnol.">
        <title>Reference genome sequence of the model plant Setaria.</title>
        <authorList>
            <person name="Bennetzen J.L."/>
            <person name="Schmutz J."/>
            <person name="Wang H."/>
            <person name="Percifield R."/>
            <person name="Hawkins J."/>
            <person name="Pontaroli A.C."/>
            <person name="Estep M."/>
            <person name="Feng L."/>
            <person name="Vaughn J.N."/>
            <person name="Grimwood J."/>
            <person name="Jenkins J."/>
            <person name="Barry K."/>
            <person name="Lindquist E."/>
            <person name="Hellsten U."/>
            <person name="Deshpande S."/>
            <person name="Wang X."/>
            <person name="Wu X."/>
            <person name="Mitros T."/>
            <person name="Triplett J."/>
            <person name="Yang X."/>
            <person name="Ye C.Y."/>
            <person name="Mauro-Herrera M."/>
            <person name="Wang L."/>
            <person name="Li P."/>
            <person name="Sharma M."/>
            <person name="Sharma R."/>
            <person name="Ronald P.C."/>
            <person name="Panaud O."/>
            <person name="Kellogg E.A."/>
            <person name="Brutnell T.P."/>
            <person name="Doust A.N."/>
            <person name="Tuskan G.A."/>
            <person name="Rokhsar D."/>
            <person name="Devos K.M."/>
        </authorList>
    </citation>
    <scope>NUCLEOTIDE SEQUENCE [LARGE SCALE GENOMIC DNA]</scope>
    <source>
        <strain evidence="11">Yugu1</strain>
    </source>
</reference>
<evidence type="ECO:0000256" key="4">
    <source>
        <dbReference type="ARBA" id="ARBA00022692"/>
    </source>
</evidence>
<protein>
    <recommendedName>
        <fullName evidence="8">S-acyltransferase</fullName>
        <ecNumber evidence="8">2.3.1.225</ecNumber>
    </recommendedName>
    <alternativeName>
        <fullName evidence="8">Palmitoyltransferase</fullName>
    </alternativeName>
</protein>
<organism evidence="11">
    <name type="scientific">Setaria italica</name>
    <name type="common">Foxtail millet</name>
    <name type="synonym">Panicum italicum</name>
    <dbReference type="NCBI Taxonomy" id="4555"/>
    <lineage>
        <taxon>Eukaryota</taxon>
        <taxon>Viridiplantae</taxon>
        <taxon>Streptophyta</taxon>
        <taxon>Embryophyta</taxon>
        <taxon>Tracheophyta</taxon>
        <taxon>Spermatophyta</taxon>
        <taxon>Magnoliopsida</taxon>
        <taxon>Liliopsida</taxon>
        <taxon>Poales</taxon>
        <taxon>Poaceae</taxon>
        <taxon>PACMAD clade</taxon>
        <taxon>Panicoideae</taxon>
        <taxon>Panicodae</taxon>
        <taxon>Paniceae</taxon>
        <taxon>Cenchrinae</taxon>
        <taxon>Setaria</taxon>
    </lineage>
</organism>
<feature type="domain" description="Palmitoyltransferase DHHC" evidence="10">
    <location>
        <begin position="222"/>
        <end position="268"/>
    </location>
</feature>
<dbReference type="PANTHER" id="PTHR22883">
    <property type="entry name" value="ZINC FINGER DHHC DOMAIN CONTAINING PROTEIN"/>
    <property type="match status" value="1"/>
</dbReference>
<sequence length="330" mass="35694">MGRKRTWAKLNLYSLARAAVAPLTFPSFANILTTEIKNRLAMERSADQERQMQEQQHHGHRRSAGTGGLNGSSSSATRSPMRSACGMLRSLLPSSGFSRGPPLSPSPPARVHQVWPGNNVFFLDGRVICSPDPRGLILSAMALLLSEWIFLDDVVDRSSAHGILVSASSLILLATATVSLLLAATSDPGIIPRNPVSPSEEDGTGAARSAPSRFIVVNGVEMRLNFCRACKINRPPRSSHCAVCDNCVDKFDHHCPLISRCIGLTSHEMEKGRYRSSPNPYDKGALANIRECLFEKLPPPRIDFRAAAEPNLGQAAGGESEDGELSHSFS</sequence>
<dbReference type="InterPro" id="IPR039859">
    <property type="entry name" value="PFA4/ZDH16/20/ERF2-like"/>
</dbReference>
<keyword evidence="4" id="KW-0812">Transmembrane</keyword>
<keyword evidence="7 8" id="KW-0012">Acyltransferase</keyword>
<keyword evidence="3 8" id="KW-0808">Transferase</keyword>
<keyword evidence="6" id="KW-0472">Membrane</keyword>
<evidence type="ECO:0000256" key="8">
    <source>
        <dbReference type="RuleBase" id="RU079119"/>
    </source>
</evidence>
<evidence type="ECO:0000256" key="3">
    <source>
        <dbReference type="ARBA" id="ARBA00022679"/>
    </source>
</evidence>
<feature type="compositionally biased region" description="Basic and acidic residues" evidence="9">
    <location>
        <begin position="44"/>
        <end position="57"/>
    </location>
</feature>
<comment type="catalytic activity">
    <reaction evidence="8">
        <text>L-cysteinyl-[protein] + hexadecanoyl-CoA = S-hexadecanoyl-L-cysteinyl-[protein] + CoA</text>
        <dbReference type="Rhea" id="RHEA:36683"/>
        <dbReference type="Rhea" id="RHEA-COMP:10131"/>
        <dbReference type="Rhea" id="RHEA-COMP:11032"/>
        <dbReference type="ChEBI" id="CHEBI:29950"/>
        <dbReference type="ChEBI" id="CHEBI:57287"/>
        <dbReference type="ChEBI" id="CHEBI:57379"/>
        <dbReference type="ChEBI" id="CHEBI:74151"/>
        <dbReference type="EC" id="2.3.1.225"/>
    </reaction>
</comment>
<dbReference type="EMBL" id="CM003529">
    <property type="protein sequence ID" value="RCV13216.1"/>
    <property type="molecule type" value="Genomic_DNA"/>
</dbReference>
<dbReference type="GO" id="GO:0019706">
    <property type="term" value="F:protein-cysteine S-palmitoyltransferase activity"/>
    <property type="evidence" value="ECO:0007669"/>
    <property type="project" value="UniProtKB-EC"/>
</dbReference>
<comment type="similarity">
    <text evidence="2 8">Belongs to the DHHC palmitoyltransferase family.</text>
</comment>
<evidence type="ECO:0000256" key="6">
    <source>
        <dbReference type="ARBA" id="ARBA00023136"/>
    </source>
</evidence>
<comment type="subcellular location">
    <subcellularLocation>
        <location evidence="1">Membrane</location>
        <topology evidence="1">Multi-pass membrane protein</topology>
    </subcellularLocation>
</comment>
<proteinExistence type="inferred from homology"/>
<dbReference type="InterPro" id="IPR001594">
    <property type="entry name" value="Palmitoyltrfase_DHHC"/>
</dbReference>
<feature type="region of interest" description="Disordered" evidence="9">
    <location>
        <begin position="44"/>
        <end position="80"/>
    </location>
</feature>
<evidence type="ECO:0000256" key="7">
    <source>
        <dbReference type="ARBA" id="ARBA00023315"/>
    </source>
</evidence>
<evidence type="ECO:0000256" key="2">
    <source>
        <dbReference type="ARBA" id="ARBA00008574"/>
    </source>
</evidence>